<protein>
    <submittedName>
        <fullName evidence="4">Uncharacterized protein</fullName>
    </submittedName>
</protein>
<accession>A0AAD3GZE7</accession>
<name>A0AAD3GZE7_9STRA</name>
<evidence type="ECO:0000256" key="1">
    <source>
        <dbReference type="ARBA" id="ARBA00022737"/>
    </source>
</evidence>
<dbReference type="Proteomes" id="UP001054902">
    <property type="component" value="Unassembled WGS sequence"/>
</dbReference>
<gene>
    <name evidence="4" type="ORF">CTEN210_01446</name>
</gene>
<dbReference type="PANTHER" id="PTHR45641">
    <property type="entry name" value="TETRATRICOPEPTIDE REPEAT PROTEIN (AFU_ORTHOLOGUE AFUA_6G03870)"/>
    <property type="match status" value="1"/>
</dbReference>
<keyword evidence="2 3" id="KW-0802">TPR repeat</keyword>
<proteinExistence type="predicted"/>
<dbReference type="AlphaFoldDB" id="A0AAD3GZE7"/>
<dbReference type="PROSITE" id="PS50005">
    <property type="entry name" value="TPR"/>
    <property type="match status" value="1"/>
</dbReference>
<dbReference type="PANTHER" id="PTHR45641:SF19">
    <property type="entry name" value="NEPHROCYSTIN-3"/>
    <property type="match status" value="1"/>
</dbReference>
<evidence type="ECO:0000256" key="2">
    <source>
        <dbReference type="ARBA" id="ARBA00022803"/>
    </source>
</evidence>
<dbReference type="Pfam" id="PF13424">
    <property type="entry name" value="TPR_12"/>
    <property type="match status" value="2"/>
</dbReference>
<dbReference type="Gene3D" id="1.25.40.10">
    <property type="entry name" value="Tetratricopeptide repeat domain"/>
    <property type="match status" value="3"/>
</dbReference>
<organism evidence="4 5">
    <name type="scientific">Chaetoceros tenuissimus</name>
    <dbReference type="NCBI Taxonomy" id="426638"/>
    <lineage>
        <taxon>Eukaryota</taxon>
        <taxon>Sar</taxon>
        <taxon>Stramenopiles</taxon>
        <taxon>Ochrophyta</taxon>
        <taxon>Bacillariophyta</taxon>
        <taxon>Coscinodiscophyceae</taxon>
        <taxon>Chaetocerotophycidae</taxon>
        <taxon>Chaetocerotales</taxon>
        <taxon>Chaetocerotaceae</taxon>
        <taxon>Chaetoceros</taxon>
    </lineage>
</organism>
<dbReference type="SUPFAM" id="SSF48452">
    <property type="entry name" value="TPR-like"/>
    <property type="match status" value="3"/>
</dbReference>
<dbReference type="EMBL" id="BLLK01000020">
    <property type="protein sequence ID" value="GFH44972.1"/>
    <property type="molecule type" value="Genomic_DNA"/>
</dbReference>
<reference evidence="4 5" key="1">
    <citation type="journal article" date="2021" name="Sci. Rep.">
        <title>The genome of the diatom Chaetoceros tenuissimus carries an ancient integrated fragment of an extant virus.</title>
        <authorList>
            <person name="Hongo Y."/>
            <person name="Kimura K."/>
            <person name="Takaki Y."/>
            <person name="Yoshida Y."/>
            <person name="Baba S."/>
            <person name="Kobayashi G."/>
            <person name="Nagasaki K."/>
            <person name="Hano T."/>
            <person name="Tomaru Y."/>
        </authorList>
    </citation>
    <scope>NUCLEOTIDE SEQUENCE [LARGE SCALE GENOMIC DNA]</scope>
    <source>
        <strain evidence="4 5">NIES-3715</strain>
    </source>
</reference>
<feature type="repeat" description="TPR" evidence="3">
    <location>
        <begin position="603"/>
        <end position="636"/>
    </location>
</feature>
<keyword evidence="5" id="KW-1185">Reference proteome</keyword>
<keyword evidence="1" id="KW-0677">Repeat</keyword>
<dbReference type="InterPro" id="IPR011990">
    <property type="entry name" value="TPR-like_helical_dom_sf"/>
</dbReference>
<evidence type="ECO:0000313" key="4">
    <source>
        <dbReference type="EMBL" id="GFH44972.1"/>
    </source>
</evidence>
<sequence>MGNKESTGIGFSTQRHTLEHEDIDRWITKKPLFDKNLVDRHVASSKYLGLSMHYLSHSFLEDMSSIGIKETSSLHEVEIAISRSEQKLRRKWKQPKNFSGKQQPSYIDYLKGTKNVGNANFLLSCDEECQLCDLVRAVEEYIFGRDSDSREIFIWIRNLCQEQSVRPTKRPSTVETLVFQREFLDLIYGVERILIVLSPQDNKKRLWSLFEIYSATTLKNVSVEFFVPTAIKERIIDNENAVDLDAITNVNVEQENTSRIKDREIIHRLIRSNIGSTAFNIHIKEVFRSRIKELIDERVSHQEKNHDIIDNGSYLWLYHVGMKMCELNYEDSSLCYFKKAIHAMQPILNNEGANLSTSAFYERLGFAFARLGDHVLAREMLEEAISIYNKLEKKDKAKKLGVLKLFLLEKGKKNGSRMEVILGSQDSEDLTSMPSHIMSFLNILYSDIEEDGQKYANQALDTPNQTRGEANIQLSLTYHNLALLAIKRSDWKEAYSLLFKVLCIREATYGKLHRLTAESHYTIGKILHHKIGDFEKAIEHLQTSLNTSKHVFGIAHKFNARSCFAIALIHQDKKEHDMELLYLKRALSIWKDLSIDGEDSHVAKCYNALGQTYFYLKEYEEALYCSRAALKLRIKLLGDCDPRTASTFIDLACILYEMGEYEEALQMANQGLMIEELILGKSHSQTGISYNNIACIFTKMGESDNSLQQFSKANKIFETVLGPDHDWSLMTKSQITKIEKEV</sequence>
<evidence type="ECO:0000313" key="5">
    <source>
        <dbReference type="Proteomes" id="UP001054902"/>
    </source>
</evidence>
<dbReference type="InterPro" id="IPR019734">
    <property type="entry name" value="TPR_rpt"/>
</dbReference>
<evidence type="ECO:0000256" key="3">
    <source>
        <dbReference type="PROSITE-ProRule" id="PRU00339"/>
    </source>
</evidence>
<comment type="caution">
    <text evidence="4">The sequence shown here is derived from an EMBL/GenBank/DDBJ whole genome shotgun (WGS) entry which is preliminary data.</text>
</comment>
<dbReference type="SMART" id="SM00028">
    <property type="entry name" value="TPR"/>
    <property type="match status" value="7"/>
</dbReference>